<dbReference type="AlphaFoldDB" id="A0A6V6YR84"/>
<dbReference type="InterPro" id="IPR043733">
    <property type="entry name" value="DUF5677"/>
</dbReference>
<name>A0A6V6YR84_9FLAO</name>
<comment type="caution">
    <text evidence="1">The sequence shown here is derived from an EMBL/GenBank/DDBJ whole genome shotgun (WGS) entry which is preliminary data.</text>
</comment>
<protein>
    <submittedName>
        <fullName evidence="1">Uncharacterized protein</fullName>
    </submittedName>
</protein>
<organism evidence="1 2">
    <name type="scientific">Flavobacterium salmonis</name>
    <dbReference type="NCBI Taxonomy" id="2654844"/>
    <lineage>
        <taxon>Bacteria</taxon>
        <taxon>Pseudomonadati</taxon>
        <taxon>Bacteroidota</taxon>
        <taxon>Flavobacteriia</taxon>
        <taxon>Flavobacteriales</taxon>
        <taxon>Flavobacteriaceae</taxon>
        <taxon>Flavobacterium</taxon>
    </lineage>
</organism>
<proteinExistence type="predicted"/>
<keyword evidence="2" id="KW-1185">Reference proteome</keyword>
<dbReference type="EMBL" id="CAIJDP010000058">
    <property type="protein sequence ID" value="CAD0002028.1"/>
    <property type="molecule type" value="Genomic_DNA"/>
</dbReference>
<evidence type="ECO:0000313" key="2">
    <source>
        <dbReference type="Proteomes" id="UP000530060"/>
    </source>
</evidence>
<dbReference type="RefSeq" id="WP_180908051.1">
    <property type="nucleotide sequence ID" value="NZ_CAIJDP010000058.1"/>
</dbReference>
<reference evidence="1 2" key="1">
    <citation type="submission" date="2020-06" db="EMBL/GenBank/DDBJ databases">
        <authorList>
            <person name="Criscuolo A."/>
        </authorList>
    </citation>
    <scope>NUCLEOTIDE SEQUENCE [LARGE SCALE GENOMIC DNA]</scope>
    <source>
        <strain evidence="2">CIP 111411</strain>
    </source>
</reference>
<gene>
    <name evidence="1" type="ORF">FLAT13_00882</name>
</gene>
<dbReference type="Pfam" id="PF18928">
    <property type="entry name" value="DUF5677"/>
    <property type="match status" value="1"/>
</dbReference>
<accession>A0A6V6YR84</accession>
<sequence>MNYKNEIKYLDKQLQCFQEVIYAIAPDKIGYSELTSVIGPILKFNLDTGKSIKLLAENNHLRDLIILSRPFIESIINVGFICAKGEEAVLKSKKYAYQKGYRDLFREIKLNDFEIKNKLTDHKGFIDPHRPEHLVEALDEYTRNNGNEVNSWTDETAKQKLEIIGKKYGLGVNGFLTFAFFNIYRDVSEIIHASYYGVRIMTGMQNKDISAFKTSTDAAEYFTDHQFKLGTLIMQQVSISIVAMIDILVQEFNSEAVKAIKAKSGDILKEYADEVSKNK</sequence>
<evidence type="ECO:0000313" key="1">
    <source>
        <dbReference type="EMBL" id="CAD0002028.1"/>
    </source>
</evidence>
<dbReference type="Proteomes" id="UP000530060">
    <property type="component" value="Unassembled WGS sequence"/>
</dbReference>